<dbReference type="PATRIC" id="fig|1292037.4.peg.7056"/>
<evidence type="ECO:0000259" key="1">
    <source>
        <dbReference type="Pfam" id="PF00248"/>
    </source>
</evidence>
<keyword evidence="3" id="KW-1185">Reference proteome</keyword>
<dbReference type="GO" id="GO:0005829">
    <property type="term" value="C:cytosol"/>
    <property type="evidence" value="ECO:0007669"/>
    <property type="project" value="TreeGrafter"/>
</dbReference>
<dbReference type="Pfam" id="PF00248">
    <property type="entry name" value="Aldo_ket_red"/>
    <property type="match status" value="1"/>
</dbReference>
<dbReference type="SUPFAM" id="SSF51430">
    <property type="entry name" value="NAD(P)-linked oxidoreductase"/>
    <property type="match status" value="1"/>
</dbReference>
<dbReference type="InterPro" id="IPR023210">
    <property type="entry name" value="NADP_OxRdtase_dom"/>
</dbReference>
<evidence type="ECO:0000313" key="2">
    <source>
        <dbReference type="EMBL" id="EOD63337.1"/>
    </source>
</evidence>
<name>R1FVA7_9PSEU</name>
<reference evidence="2 3" key="1">
    <citation type="submission" date="2013-02" db="EMBL/GenBank/DDBJ databases">
        <title>Draft genome sequence of Amycolatopsis vancoresmycina strain DSM 44592T.</title>
        <authorList>
            <person name="Kumar S."/>
            <person name="Kaur N."/>
            <person name="Kaur C."/>
            <person name="Raghava G.P.S."/>
            <person name="Mayilraj S."/>
        </authorList>
    </citation>
    <scope>NUCLEOTIDE SEQUENCE [LARGE SCALE GENOMIC DNA]</scope>
    <source>
        <strain evidence="2 3">DSM 44592</strain>
    </source>
</reference>
<dbReference type="eggNOG" id="COG0667">
    <property type="taxonomic scope" value="Bacteria"/>
</dbReference>
<comment type="caution">
    <text evidence="2">The sequence shown here is derived from an EMBL/GenBank/DDBJ whole genome shotgun (WGS) entry which is preliminary data.</text>
</comment>
<dbReference type="PANTHER" id="PTHR42686">
    <property type="entry name" value="GH17980P-RELATED"/>
    <property type="match status" value="1"/>
</dbReference>
<gene>
    <name evidence="2" type="ORF">H480_37580</name>
</gene>
<sequence>MADLGLGTAGLGNVFGEVGDEAAAEVVTAAAAAGVRYFDTAPYYGSGLAERRLGRALPPGPFAVSTKVGRTLAGGGCFFDFSADAVRRGIEGSLGRLGLDRVDLVYLHDPDDHEEEAATAAWPELCRLRDEGVVSAIGVGMNQWEMPARFVERLDVDVVLLAGRYTLLDRSGERLLDLCGERGVGVVLGGVFNSGLLIDPRPGAWFDYAPAAPEVLARARRMRDVAAEAGYDLAACALAFAAAHPAVTSVLAGVTSAAQLRANLAAFRREVPPDLLHRLVSG</sequence>
<dbReference type="AlphaFoldDB" id="R1FVA7"/>
<organism evidence="2 3">
    <name type="scientific">Amycolatopsis vancoresmycina DSM 44592</name>
    <dbReference type="NCBI Taxonomy" id="1292037"/>
    <lineage>
        <taxon>Bacteria</taxon>
        <taxon>Bacillati</taxon>
        <taxon>Actinomycetota</taxon>
        <taxon>Actinomycetes</taxon>
        <taxon>Pseudonocardiales</taxon>
        <taxon>Pseudonocardiaceae</taxon>
        <taxon>Amycolatopsis</taxon>
    </lineage>
</organism>
<dbReference type="Gene3D" id="3.20.20.100">
    <property type="entry name" value="NADP-dependent oxidoreductase domain"/>
    <property type="match status" value="1"/>
</dbReference>
<proteinExistence type="predicted"/>
<dbReference type="OrthoDB" id="9768851at2"/>
<dbReference type="Proteomes" id="UP000014139">
    <property type="component" value="Unassembled WGS sequence"/>
</dbReference>
<dbReference type="RefSeq" id="WP_004560362.1">
    <property type="nucleotide sequence ID" value="NZ_AOUO01000635.1"/>
</dbReference>
<feature type="domain" description="NADP-dependent oxidoreductase" evidence="1">
    <location>
        <begin position="4"/>
        <end position="274"/>
    </location>
</feature>
<protein>
    <submittedName>
        <fullName evidence="2">Oxidoreductase</fullName>
    </submittedName>
</protein>
<evidence type="ECO:0000313" key="3">
    <source>
        <dbReference type="Proteomes" id="UP000014139"/>
    </source>
</evidence>
<dbReference type="InterPro" id="IPR020471">
    <property type="entry name" value="AKR"/>
</dbReference>
<dbReference type="InterPro" id="IPR036812">
    <property type="entry name" value="NAD(P)_OxRdtase_dom_sf"/>
</dbReference>
<dbReference type="EMBL" id="AOUO01000635">
    <property type="protein sequence ID" value="EOD63337.1"/>
    <property type="molecule type" value="Genomic_DNA"/>
</dbReference>
<accession>R1FVA7</accession>
<dbReference type="PANTHER" id="PTHR42686:SF1">
    <property type="entry name" value="GH17980P-RELATED"/>
    <property type="match status" value="1"/>
</dbReference>
<dbReference type="GO" id="GO:0016491">
    <property type="term" value="F:oxidoreductase activity"/>
    <property type="evidence" value="ECO:0007669"/>
    <property type="project" value="InterPro"/>
</dbReference>